<dbReference type="GO" id="GO:0016757">
    <property type="term" value="F:glycosyltransferase activity"/>
    <property type="evidence" value="ECO:0007669"/>
    <property type="project" value="UniProtKB-KW"/>
</dbReference>
<keyword evidence="3" id="KW-0808">Transferase</keyword>
<dbReference type="EMBL" id="FOLT01000003">
    <property type="protein sequence ID" value="SFC10290.1"/>
    <property type="molecule type" value="Genomic_DNA"/>
</dbReference>
<evidence type="ECO:0000256" key="2">
    <source>
        <dbReference type="ARBA" id="ARBA00022676"/>
    </source>
</evidence>
<keyword evidence="9" id="KW-1185">Reference proteome</keyword>
<evidence type="ECO:0000256" key="5">
    <source>
        <dbReference type="ARBA" id="ARBA00023125"/>
    </source>
</evidence>
<dbReference type="PROSITE" id="PS52018">
    <property type="entry name" value="DART"/>
    <property type="match status" value="1"/>
</dbReference>
<gene>
    <name evidence="8" type="ORF">SAMN04488102_10351</name>
</gene>
<evidence type="ECO:0000313" key="8">
    <source>
        <dbReference type="EMBL" id="SFC10290.1"/>
    </source>
</evidence>
<accession>A0A1I1GMD7</accession>
<keyword evidence="4" id="KW-0548">Nucleotidyltransferase</keyword>
<comment type="similarity">
    <text evidence="6">Belongs to the DarT ADP-ribosyltransferase family.</text>
</comment>
<keyword evidence="1 6" id="KW-1277">Toxin-antitoxin system</keyword>
<dbReference type="AlphaFoldDB" id="A0A1I1GMD7"/>
<dbReference type="GO" id="GO:0016779">
    <property type="term" value="F:nucleotidyltransferase activity"/>
    <property type="evidence" value="ECO:0007669"/>
    <property type="project" value="UniProtKB-KW"/>
</dbReference>
<evidence type="ECO:0000256" key="1">
    <source>
        <dbReference type="ARBA" id="ARBA00022649"/>
    </source>
</evidence>
<protein>
    <recommendedName>
        <fullName evidence="7">DarT domain-containing protein</fullName>
    </recommendedName>
</protein>
<dbReference type="RefSeq" id="WP_091528822.1">
    <property type="nucleotide sequence ID" value="NZ_FOLT01000003.1"/>
</dbReference>
<dbReference type="InterPro" id="IPR029494">
    <property type="entry name" value="DarT"/>
</dbReference>
<feature type="domain" description="DarT" evidence="7">
    <location>
        <begin position="31"/>
        <end position="239"/>
    </location>
</feature>
<dbReference type="STRING" id="753702.SAMN04488102_10351"/>
<dbReference type="GO" id="GO:0003677">
    <property type="term" value="F:DNA binding"/>
    <property type="evidence" value="ECO:0007669"/>
    <property type="project" value="UniProtKB-UniRule"/>
</dbReference>
<evidence type="ECO:0000313" key="9">
    <source>
        <dbReference type="Proteomes" id="UP000199612"/>
    </source>
</evidence>
<organism evidence="8 9">
    <name type="scientific">Alkalibacterium subtropicum</name>
    <dbReference type="NCBI Taxonomy" id="753702"/>
    <lineage>
        <taxon>Bacteria</taxon>
        <taxon>Bacillati</taxon>
        <taxon>Bacillota</taxon>
        <taxon>Bacilli</taxon>
        <taxon>Lactobacillales</taxon>
        <taxon>Carnobacteriaceae</taxon>
        <taxon>Alkalibacterium</taxon>
    </lineage>
</organism>
<dbReference type="Proteomes" id="UP000199612">
    <property type="component" value="Unassembled WGS sequence"/>
</dbReference>
<evidence type="ECO:0000256" key="6">
    <source>
        <dbReference type="PROSITE-ProRule" id="PRU01362"/>
    </source>
</evidence>
<sequence length="336" mass="39316">MSLSFDTVLDQLESGEIYTGIHNSNRRGWFKYCYHFSHVENIVSILNDGRLLSRNQAIREGKMKSDNASQKVIDQTNPEYKDYVRFYFRPKSPTQYHNEGFKTREQLEISELGAQCAVPVFLLLDIRKLLSQPECLFTETSLAGSGPVSLYSTPEEFKKLPFDKIYHDRALSHDEKRSIIGHRHAEIIVPNSLPLDEYLMKIVVRTPAEKETLLALMSEDLREKYEKYVQIDTSNVIFFSRWTYFHTAQLKSEYMRFDLRISQQYLNNSKPVQFDLEAELGEADGTVKKQTIMDWTAKSVLTIPFKEPRDKYDITLKFDNHLMYKGRFQAEDDLPF</sequence>
<comment type="caution">
    <text evidence="6">Lacks conserved residue(s) required for the propagation of feature annotation.</text>
</comment>
<evidence type="ECO:0000256" key="3">
    <source>
        <dbReference type="ARBA" id="ARBA00022679"/>
    </source>
</evidence>
<reference evidence="9" key="1">
    <citation type="submission" date="2016-10" db="EMBL/GenBank/DDBJ databases">
        <authorList>
            <person name="Varghese N."/>
            <person name="Submissions S."/>
        </authorList>
    </citation>
    <scope>NUCLEOTIDE SEQUENCE [LARGE SCALE GENOMIC DNA]</scope>
    <source>
        <strain evidence="9">DSM 23664</strain>
    </source>
</reference>
<evidence type="ECO:0000256" key="4">
    <source>
        <dbReference type="ARBA" id="ARBA00022695"/>
    </source>
</evidence>
<keyword evidence="2" id="KW-0328">Glycosyltransferase</keyword>
<evidence type="ECO:0000259" key="7">
    <source>
        <dbReference type="PROSITE" id="PS52018"/>
    </source>
</evidence>
<dbReference type="Pfam" id="PF14487">
    <property type="entry name" value="DarT"/>
    <property type="match status" value="1"/>
</dbReference>
<keyword evidence="5 6" id="KW-0238">DNA-binding</keyword>
<name>A0A1I1GMD7_9LACT</name>
<proteinExistence type="inferred from homology"/>
<dbReference type="OrthoDB" id="9813972at2"/>